<sequence length="466" mass="52646">MEEVVGGTATQADPDIGEPEKVYGKPREEEPTDKVTVARKKFRYQIPILTMPEIDDTLSKLLGTMVSVSFQTMLQASPRLLKRLRQLLTRRRVEIDENLELQEKEKEEEAPQEVANLQRSPGDLEDLEKDFADIRSSLLDREGGEVMRAPPGTKLSFHALPVGKLKVQIGTHHTDALVDEGAKITLIRKDFTTITGCVVNKEVMGSIRGAGGEIPFSGTLKNTIVKLAADNLGSWPRYLKQAVFSANMTPKRTTGCIPTEIWYGRGIDFPMEALIPTWNSVDDDPRMTAEELIEARCQRVLRNKEAMEDIANRVLDSKMRDKTRWDQVENIRKEPLQVGETVLEVIKISSGDERDEISRPREEKRPPVNQQREGSSGWEDEFGPTPSHWFEQWISVVKHGWIIKVRQLVEVGVAATPLDFYSEMELREIAQRKREILASGLGVKKSVERQDGQGAKQDGTHDSKRD</sequence>
<dbReference type="AlphaFoldDB" id="A0A388K953"/>
<feature type="region of interest" description="Disordered" evidence="1">
    <location>
        <begin position="102"/>
        <end position="122"/>
    </location>
</feature>
<comment type="caution">
    <text evidence="2">The sequence shown here is derived from an EMBL/GenBank/DDBJ whole genome shotgun (WGS) entry which is preliminary data.</text>
</comment>
<protein>
    <recommendedName>
        <fullName evidence="4">Peptidase A2 domain-containing protein</fullName>
    </recommendedName>
</protein>
<feature type="compositionally biased region" description="Basic and acidic residues" evidence="1">
    <location>
        <begin position="18"/>
        <end position="31"/>
    </location>
</feature>
<evidence type="ECO:0000313" key="3">
    <source>
        <dbReference type="Proteomes" id="UP000265515"/>
    </source>
</evidence>
<dbReference type="Proteomes" id="UP000265515">
    <property type="component" value="Unassembled WGS sequence"/>
</dbReference>
<feature type="region of interest" description="Disordered" evidence="1">
    <location>
        <begin position="441"/>
        <end position="466"/>
    </location>
</feature>
<feature type="region of interest" description="Disordered" evidence="1">
    <location>
        <begin position="351"/>
        <end position="382"/>
    </location>
</feature>
<dbReference type="GO" id="GO:0003676">
    <property type="term" value="F:nucleic acid binding"/>
    <property type="evidence" value="ECO:0007669"/>
    <property type="project" value="InterPro"/>
</dbReference>
<dbReference type="InterPro" id="IPR036397">
    <property type="entry name" value="RNaseH_sf"/>
</dbReference>
<accession>A0A388K953</accession>
<feature type="compositionally biased region" description="Basic and acidic residues" evidence="1">
    <location>
        <begin position="351"/>
        <end position="366"/>
    </location>
</feature>
<proteinExistence type="predicted"/>
<dbReference type="Gene3D" id="3.30.420.10">
    <property type="entry name" value="Ribonuclease H-like superfamily/Ribonuclease H"/>
    <property type="match status" value="1"/>
</dbReference>
<feature type="region of interest" description="Disordered" evidence="1">
    <location>
        <begin position="1"/>
        <end position="31"/>
    </location>
</feature>
<evidence type="ECO:0000313" key="2">
    <source>
        <dbReference type="EMBL" id="GBG66556.1"/>
    </source>
</evidence>
<evidence type="ECO:0008006" key="4">
    <source>
        <dbReference type="Google" id="ProtNLM"/>
    </source>
</evidence>
<organism evidence="2 3">
    <name type="scientific">Chara braunii</name>
    <name type="common">Braun's stonewort</name>
    <dbReference type="NCBI Taxonomy" id="69332"/>
    <lineage>
        <taxon>Eukaryota</taxon>
        <taxon>Viridiplantae</taxon>
        <taxon>Streptophyta</taxon>
        <taxon>Charophyceae</taxon>
        <taxon>Charales</taxon>
        <taxon>Characeae</taxon>
        <taxon>Chara</taxon>
    </lineage>
</organism>
<evidence type="ECO:0000256" key="1">
    <source>
        <dbReference type="SAM" id="MobiDB-lite"/>
    </source>
</evidence>
<keyword evidence="3" id="KW-1185">Reference proteome</keyword>
<reference evidence="2 3" key="1">
    <citation type="journal article" date="2018" name="Cell">
        <title>The Chara Genome: Secondary Complexity and Implications for Plant Terrestrialization.</title>
        <authorList>
            <person name="Nishiyama T."/>
            <person name="Sakayama H."/>
            <person name="Vries J.D."/>
            <person name="Buschmann H."/>
            <person name="Saint-Marcoux D."/>
            <person name="Ullrich K.K."/>
            <person name="Haas F.B."/>
            <person name="Vanderstraeten L."/>
            <person name="Becker D."/>
            <person name="Lang D."/>
            <person name="Vosolsobe S."/>
            <person name="Rombauts S."/>
            <person name="Wilhelmsson P.K.I."/>
            <person name="Janitza P."/>
            <person name="Kern R."/>
            <person name="Heyl A."/>
            <person name="Rumpler F."/>
            <person name="Villalobos L.I.A.C."/>
            <person name="Clay J.M."/>
            <person name="Skokan R."/>
            <person name="Toyoda A."/>
            <person name="Suzuki Y."/>
            <person name="Kagoshima H."/>
            <person name="Schijlen E."/>
            <person name="Tajeshwar N."/>
            <person name="Catarino B."/>
            <person name="Hetherington A.J."/>
            <person name="Saltykova A."/>
            <person name="Bonnot C."/>
            <person name="Breuninger H."/>
            <person name="Symeonidi A."/>
            <person name="Radhakrishnan G.V."/>
            <person name="Van Nieuwerburgh F."/>
            <person name="Deforce D."/>
            <person name="Chang C."/>
            <person name="Karol K.G."/>
            <person name="Hedrich R."/>
            <person name="Ulvskov P."/>
            <person name="Glockner G."/>
            <person name="Delwiche C.F."/>
            <person name="Petrasek J."/>
            <person name="Van de Peer Y."/>
            <person name="Friml J."/>
            <person name="Beilby M."/>
            <person name="Dolan L."/>
            <person name="Kohara Y."/>
            <person name="Sugano S."/>
            <person name="Fujiyama A."/>
            <person name="Delaux P.-M."/>
            <person name="Quint M."/>
            <person name="TheiBen G."/>
            <person name="Hagemann M."/>
            <person name="Harholt J."/>
            <person name="Dunand C."/>
            <person name="Zachgo S."/>
            <person name="Langdale J."/>
            <person name="Maumus F."/>
            <person name="Straeten D.V.D."/>
            <person name="Gould S.B."/>
            <person name="Rensing S.A."/>
        </authorList>
    </citation>
    <scope>NUCLEOTIDE SEQUENCE [LARGE SCALE GENOMIC DNA]</scope>
    <source>
        <strain evidence="2 3">S276</strain>
    </source>
</reference>
<dbReference type="EMBL" id="BFEA01000076">
    <property type="protein sequence ID" value="GBG66556.1"/>
    <property type="molecule type" value="Genomic_DNA"/>
</dbReference>
<name>A0A388K953_CHABU</name>
<gene>
    <name evidence="2" type="ORF">CBR_g64826</name>
</gene>
<dbReference type="Gramene" id="GBG66556">
    <property type="protein sequence ID" value="GBG66556"/>
    <property type="gene ID" value="CBR_g64826"/>
</dbReference>